<comment type="subcellular location">
    <subcellularLocation>
        <location evidence="1">Cytoplasm</location>
    </subcellularLocation>
</comment>
<keyword evidence="7" id="KW-0611">Plant defense</keyword>
<evidence type="ECO:0000256" key="6">
    <source>
        <dbReference type="ARBA" id="ARBA00022741"/>
    </source>
</evidence>
<dbReference type="PANTHER" id="PTHR23155:SF1152">
    <property type="entry name" value="AAA+ ATPASE DOMAIN-CONTAINING PROTEIN"/>
    <property type="match status" value="1"/>
</dbReference>
<reference evidence="11" key="2">
    <citation type="journal article" date="2024" name="Plant">
        <title>Genomic evolution and insights into agronomic trait innovations of Sesamum species.</title>
        <authorList>
            <person name="Miao H."/>
            <person name="Wang L."/>
            <person name="Qu L."/>
            <person name="Liu H."/>
            <person name="Sun Y."/>
            <person name="Le M."/>
            <person name="Wang Q."/>
            <person name="Wei S."/>
            <person name="Zheng Y."/>
            <person name="Lin W."/>
            <person name="Duan Y."/>
            <person name="Cao H."/>
            <person name="Xiong S."/>
            <person name="Wang X."/>
            <person name="Wei L."/>
            <person name="Li C."/>
            <person name="Ma Q."/>
            <person name="Ju M."/>
            <person name="Zhao R."/>
            <person name="Li G."/>
            <person name="Mu C."/>
            <person name="Tian Q."/>
            <person name="Mei H."/>
            <person name="Zhang T."/>
            <person name="Gao T."/>
            <person name="Zhang H."/>
        </authorList>
    </citation>
    <scope>NUCLEOTIDE SEQUENCE</scope>
    <source>
        <strain evidence="11">3651</strain>
    </source>
</reference>
<evidence type="ECO:0000313" key="12">
    <source>
        <dbReference type="Proteomes" id="UP001293254"/>
    </source>
</evidence>
<accession>A0AAE2CXP5</accession>
<dbReference type="Pfam" id="PF00931">
    <property type="entry name" value="NB-ARC"/>
    <property type="match status" value="1"/>
</dbReference>
<dbReference type="Gene3D" id="1.10.8.430">
    <property type="entry name" value="Helical domain of apoptotic protease-activating factors"/>
    <property type="match status" value="1"/>
</dbReference>
<evidence type="ECO:0000256" key="4">
    <source>
        <dbReference type="ARBA" id="ARBA00022614"/>
    </source>
</evidence>
<evidence type="ECO:0000256" key="7">
    <source>
        <dbReference type="ARBA" id="ARBA00022821"/>
    </source>
</evidence>
<reference evidence="11" key="1">
    <citation type="submission" date="2020-06" db="EMBL/GenBank/DDBJ databases">
        <authorList>
            <person name="Li T."/>
            <person name="Hu X."/>
            <person name="Zhang T."/>
            <person name="Song X."/>
            <person name="Zhang H."/>
            <person name="Dai N."/>
            <person name="Sheng W."/>
            <person name="Hou X."/>
            <person name="Wei L."/>
        </authorList>
    </citation>
    <scope>NUCLEOTIDE SEQUENCE</scope>
    <source>
        <strain evidence="11">3651</strain>
        <tissue evidence="11">Leaf</tissue>
    </source>
</reference>
<dbReference type="FunFam" id="1.10.10.10:FF:000322">
    <property type="entry name" value="Probable disease resistance protein At1g63360"/>
    <property type="match status" value="1"/>
</dbReference>
<dbReference type="GO" id="GO:0043531">
    <property type="term" value="F:ADP binding"/>
    <property type="evidence" value="ECO:0007669"/>
    <property type="project" value="InterPro"/>
</dbReference>
<dbReference type="Gene3D" id="3.40.50.300">
    <property type="entry name" value="P-loop containing nucleotide triphosphate hydrolases"/>
    <property type="match status" value="1"/>
</dbReference>
<dbReference type="PRINTS" id="PR00364">
    <property type="entry name" value="DISEASERSIST"/>
</dbReference>
<feature type="domain" description="Disease resistance protein winged helix" evidence="10">
    <location>
        <begin position="358"/>
        <end position="432"/>
    </location>
</feature>
<dbReference type="FunFam" id="3.40.50.300:FF:001091">
    <property type="entry name" value="Probable disease resistance protein At1g61300"/>
    <property type="match status" value="1"/>
</dbReference>
<dbReference type="GO" id="GO:0005524">
    <property type="term" value="F:ATP binding"/>
    <property type="evidence" value="ECO:0007669"/>
    <property type="project" value="UniProtKB-KW"/>
</dbReference>
<dbReference type="InterPro" id="IPR058922">
    <property type="entry name" value="WHD_DRP"/>
</dbReference>
<dbReference type="SUPFAM" id="SSF52540">
    <property type="entry name" value="P-loop containing nucleoside triphosphate hydrolases"/>
    <property type="match status" value="1"/>
</dbReference>
<evidence type="ECO:0000256" key="2">
    <source>
        <dbReference type="ARBA" id="ARBA00008894"/>
    </source>
</evidence>
<evidence type="ECO:0000256" key="5">
    <source>
        <dbReference type="ARBA" id="ARBA00022737"/>
    </source>
</evidence>
<dbReference type="InterPro" id="IPR027417">
    <property type="entry name" value="P-loop_NTPase"/>
</dbReference>
<dbReference type="AlphaFoldDB" id="A0AAE2CXP5"/>
<comment type="similarity">
    <text evidence="2">Belongs to the disease resistance NB-LRR family.</text>
</comment>
<dbReference type="EMBL" id="JACGWO010000001">
    <property type="protein sequence ID" value="KAK4438471.1"/>
    <property type="molecule type" value="Genomic_DNA"/>
</dbReference>
<dbReference type="Proteomes" id="UP001293254">
    <property type="component" value="Unassembled WGS sequence"/>
</dbReference>
<sequence>MLKSVSPFTFAGFVINSYAKIVSALQIMMPSSSIFECGMDHRDKMLKFPYLRLESAINAIDSIVEDANEVIEWYNNEVVQTIDSLPASPSKRDVNDKSSPVGLDDDLLIIMDRLTGSGSKLEVVPIVGMGGIGKTTLAGNVYTDQLIKYHFDARAWITISQEYDVRDVLLRVLDSLGKLNDKMVRQEEGGLAEHLHKTLCRRRYLIVMDDMWSTDAWDDFKRNFPDNNNGSRIILTTRLERVAIYAASGSSVHYMNLLHDHESWKLLSAKVFGEERCPRQLVKVGEEIARGCNGLPLAVVVMAGLLSKVNRTPDEWKNVAEKMHSAANEDDDACFQILRLSYNHLPQHLKACFLYMGVFPEDKKVSVSKVVRLWIAEGFLKQNRTKTLEDVAEEYILELAERNLISILSKRRQKYYGRNKIIGVHDLLRDLCIREARKEIFLHVMKRKDDHVPKGIVRQRRLSLYPNIPDADPFFKCINLHQRLSVFGSFPESLKDFLNSASSFLYTRSLLYTDFPSLLPRWKTCAFLENLQTLSE</sequence>
<protein>
    <submittedName>
        <fullName evidence="11">Late blight resistance proteinR1A-10</fullName>
    </submittedName>
</protein>
<dbReference type="GO" id="GO:0098542">
    <property type="term" value="P:defense response to other organism"/>
    <property type="evidence" value="ECO:0007669"/>
    <property type="project" value="TreeGrafter"/>
</dbReference>
<dbReference type="InterPro" id="IPR042197">
    <property type="entry name" value="Apaf_helical"/>
</dbReference>
<keyword evidence="12" id="KW-1185">Reference proteome</keyword>
<evidence type="ECO:0000259" key="10">
    <source>
        <dbReference type="Pfam" id="PF23559"/>
    </source>
</evidence>
<dbReference type="PANTHER" id="PTHR23155">
    <property type="entry name" value="DISEASE RESISTANCE PROTEIN RP"/>
    <property type="match status" value="1"/>
</dbReference>
<dbReference type="Pfam" id="PF23559">
    <property type="entry name" value="WHD_DRP"/>
    <property type="match status" value="1"/>
</dbReference>
<keyword evidence="3" id="KW-0963">Cytoplasm</keyword>
<evidence type="ECO:0000256" key="1">
    <source>
        <dbReference type="ARBA" id="ARBA00004496"/>
    </source>
</evidence>
<dbReference type="Gene3D" id="1.10.10.10">
    <property type="entry name" value="Winged helix-like DNA-binding domain superfamily/Winged helix DNA-binding domain"/>
    <property type="match status" value="1"/>
</dbReference>
<dbReference type="InterPro" id="IPR044974">
    <property type="entry name" value="Disease_R_plants"/>
</dbReference>
<proteinExistence type="inferred from homology"/>
<organism evidence="11 12">
    <name type="scientific">Sesamum alatum</name>
    <dbReference type="NCBI Taxonomy" id="300844"/>
    <lineage>
        <taxon>Eukaryota</taxon>
        <taxon>Viridiplantae</taxon>
        <taxon>Streptophyta</taxon>
        <taxon>Embryophyta</taxon>
        <taxon>Tracheophyta</taxon>
        <taxon>Spermatophyta</taxon>
        <taxon>Magnoliopsida</taxon>
        <taxon>eudicotyledons</taxon>
        <taxon>Gunneridae</taxon>
        <taxon>Pentapetalae</taxon>
        <taxon>asterids</taxon>
        <taxon>lamiids</taxon>
        <taxon>Lamiales</taxon>
        <taxon>Pedaliaceae</taxon>
        <taxon>Sesamum</taxon>
    </lineage>
</organism>
<comment type="caution">
    <text evidence="11">The sequence shown here is derived from an EMBL/GenBank/DDBJ whole genome shotgun (WGS) entry which is preliminary data.</text>
</comment>
<gene>
    <name evidence="11" type="ORF">Salat_0181400</name>
</gene>
<feature type="non-terminal residue" evidence="11">
    <location>
        <position position="536"/>
    </location>
</feature>
<name>A0AAE2CXP5_9LAMI</name>
<dbReference type="GO" id="GO:0005737">
    <property type="term" value="C:cytoplasm"/>
    <property type="evidence" value="ECO:0007669"/>
    <property type="project" value="UniProtKB-SubCell"/>
</dbReference>
<keyword evidence="6" id="KW-0547">Nucleotide-binding</keyword>
<evidence type="ECO:0000256" key="8">
    <source>
        <dbReference type="ARBA" id="ARBA00022840"/>
    </source>
</evidence>
<dbReference type="InterPro" id="IPR002182">
    <property type="entry name" value="NB-ARC"/>
</dbReference>
<evidence type="ECO:0000259" key="9">
    <source>
        <dbReference type="Pfam" id="PF00931"/>
    </source>
</evidence>
<keyword evidence="5" id="KW-0677">Repeat</keyword>
<feature type="domain" description="NB-ARC" evidence="9">
    <location>
        <begin position="110"/>
        <end position="275"/>
    </location>
</feature>
<dbReference type="InterPro" id="IPR036388">
    <property type="entry name" value="WH-like_DNA-bd_sf"/>
</dbReference>
<dbReference type="GO" id="GO:0051607">
    <property type="term" value="P:defense response to virus"/>
    <property type="evidence" value="ECO:0007669"/>
    <property type="project" value="UniProtKB-ARBA"/>
</dbReference>
<keyword evidence="8" id="KW-0067">ATP-binding</keyword>
<keyword evidence="4" id="KW-0433">Leucine-rich repeat</keyword>
<evidence type="ECO:0000256" key="3">
    <source>
        <dbReference type="ARBA" id="ARBA00022490"/>
    </source>
</evidence>
<evidence type="ECO:0000313" key="11">
    <source>
        <dbReference type="EMBL" id="KAK4438471.1"/>
    </source>
</evidence>